<name>A0A5C4MHP9_9ACTN</name>
<dbReference type="RefSeq" id="WP_139106465.1">
    <property type="nucleotide sequence ID" value="NZ_VDFR01000089.1"/>
</dbReference>
<dbReference type="PROSITE" id="PS50043">
    <property type="entry name" value="HTH_LUXR_2"/>
    <property type="match status" value="1"/>
</dbReference>
<organism evidence="3 4">
    <name type="scientific">Mumia zhuanghuii</name>
    <dbReference type="NCBI Taxonomy" id="2585211"/>
    <lineage>
        <taxon>Bacteria</taxon>
        <taxon>Bacillati</taxon>
        <taxon>Actinomycetota</taxon>
        <taxon>Actinomycetes</taxon>
        <taxon>Propionibacteriales</taxon>
        <taxon>Nocardioidaceae</taxon>
        <taxon>Mumia</taxon>
    </lineage>
</organism>
<reference evidence="3 4" key="1">
    <citation type="submission" date="2019-05" db="EMBL/GenBank/DDBJ databases">
        <title>Mumia sp. nov., isolated from the intestinal contents of plateau pika (Ochotona curzoniae) in the Qinghai-Tibet plateau of China.</title>
        <authorList>
            <person name="Tian Z."/>
        </authorList>
    </citation>
    <scope>NUCLEOTIDE SEQUENCE [LARGE SCALE GENOMIC DNA]</scope>
    <source>
        <strain evidence="4">527</strain>
        <strain evidence="3">Z527</strain>
    </source>
</reference>
<feature type="domain" description="HTH luxR-type" evidence="1">
    <location>
        <begin position="741"/>
        <end position="806"/>
    </location>
</feature>
<sequence>MAVTLQANHDVRVFDDGGVVVRRRLLAALDRAVRRPIALVAAPTGYGKTTLLTQWVHEHPGAHCIDGGRARRPWEQAVRALDDGRPVLVDDAHLAGWGPAFAKACAAAGASAPLIVSTRVDPLVALHGERLAGRVSEIRAEELAFTVGELSRVVAASGRRLERHDAEAVHRLTDGWPAGVRLTTVGSRDGLPADGPYSPSGSYLMAHVVASLDPRLRAFLLATAVPDEFDAGLAHRLSGRSDASEVIGEIAYSVGFVARDAETGRFRYHPMLRHLLLSELEREPAARLQALHEVAGRWTFGRDQLDASAGHAIRAHDEDLAADVAVGLACRSLGDDDWSALDRLTAAVPAVLARDDERGRLLLALRAMRDDDTRGADAALAHTARRTSLDVSTHERVVTLTALCRSWLALGEGETATAREWVAAADPAVDLGAGSPSAGLRSAWALVHGALTITDGRLDEVEDDQRSAARLARHAPRAGITAAEMRMWTAFAAGCPAEAEESATEVEELSGGTPPRSIAVVRTWLALERATPLPVDTQTAETDDRPSLLPPPLLDRIDDHLRHRVGHPATPSPERKTELGRRTPWLVARHALVGSVTASLSSGDTDAATGAVHRAAADSGLDAAPYLRWITVTTALRAADPGEVTALLDPAETPHHTPEDLRVRIGLAAAALALKAGDVTAASARLRPVLESTARHGWRRPWLDLGPYAFDLLTAEHGRVGAHGDLVTRLLVELRGDHESAVDLVVALSARELEILQYLPTSLDQGELCATLFISRNTLKTHLRAIYRKLGVESRRAAVLHAQRIGLL</sequence>
<dbReference type="Pfam" id="PF00196">
    <property type="entry name" value="GerE"/>
    <property type="match status" value="1"/>
</dbReference>
<gene>
    <name evidence="3" type="ORF">FHE65_19610</name>
    <name evidence="2" type="ORF">FHE65_20685</name>
</gene>
<dbReference type="SMART" id="SM00421">
    <property type="entry name" value="HTH_LUXR"/>
    <property type="match status" value="1"/>
</dbReference>
<dbReference type="Pfam" id="PF25873">
    <property type="entry name" value="WHD_MalT"/>
    <property type="match status" value="1"/>
</dbReference>
<dbReference type="InterPro" id="IPR000792">
    <property type="entry name" value="Tscrpt_reg_LuxR_C"/>
</dbReference>
<dbReference type="EMBL" id="VDFR01000089">
    <property type="protein sequence ID" value="TNC43074.1"/>
    <property type="molecule type" value="Genomic_DNA"/>
</dbReference>
<dbReference type="CDD" id="cd06170">
    <property type="entry name" value="LuxR_C_like"/>
    <property type="match status" value="1"/>
</dbReference>
<evidence type="ECO:0000313" key="4">
    <source>
        <dbReference type="Proteomes" id="UP000306740"/>
    </source>
</evidence>
<dbReference type="EMBL" id="VDFR01000093">
    <property type="protein sequence ID" value="TNC42557.1"/>
    <property type="molecule type" value="Genomic_DNA"/>
</dbReference>
<dbReference type="GO" id="GO:0003677">
    <property type="term" value="F:DNA binding"/>
    <property type="evidence" value="ECO:0007669"/>
    <property type="project" value="InterPro"/>
</dbReference>
<evidence type="ECO:0000313" key="3">
    <source>
        <dbReference type="EMBL" id="TNC43074.1"/>
    </source>
</evidence>
<evidence type="ECO:0000313" key="2">
    <source>
        <dbReference type="EMBL" id="TNC42557.1"/>
    </source>
</evidence>
<dbReference type="OrthoDB" id="134985at2"/>
<evidence type="ECO:0000259" key="1">
    <source>
        <dbReference type="PROSITE" id="PS50043"/>
    </source>
</evidence>
<dbReference type="Gene3D" id="1.10.10.10">
    <property type="entry name" value="Winged helix-like DNA-binding domain superfamily/Winged helix DNA-binding domain"/>
    <property type="match status" value="1"/>
</dbReference>
<dbReference type="AlphaFoldDB" id="A0A5C4MHP9"/>
<accession>A0A5C4MHP9</accession>
<proteinExistence type="predicted"/>
<dbReference type="InterPro" id="IPR059106">
    <property type="entry name" value="WHD_MalT"/>
</dbReference>
<dbReference type="Proteomes" id="UP000306740">
    <property type="component" value="Unassembled WGS sequence"/>
</dbReference>
<dbReference type="SUPFAM" id="SSF46894">
    <property type="entry name" value="C-terminal effector domain of the bipartite response regulators"/>
    <property type="match status" value="1"/>
</dbReference>
<dbReference type="InterPro" id="IPR036388">
    <property type="entry name" value="WH-like_DNA-bd_sf"/>
</dbReference>
<dbReference type="GO" id="GO:0006355">
    <property type="term" value="P:regulation of DNA-templated transcription"/>
    <property type="evidence" value="ECO:0007669"/>
    <property type="project" value="InterPro"/>
</dbReference>
<protein>
    <recommendedName>
        <fullName evidence="1">HTH luxR-type domain-containing protein</fullName>
    </recommendedName>
</protein>
<dbReference type="InterPro" id="IPR016032">
    <property type="entry name" value="Sig_transdc_resp-reg_C-effctor"/>
</dbReference>
<comment type="caution">
    <text evidence="3">The sequence shown here is derived from an EMBL/GenBank/DDBJ whole genome shotgun (WGS) entry which is preliminary data.</text>
</comment>